<accession>A0AAD5VCM6</accession>
<keyword evidence="3" id="KW-0175">Coiled coil</keyword>
<evidence type="ECO:0000256" key="1">
    <source>
        <dbReference type="ARBA" id="ARBA00007946"/>
    </source>
</evidence>
<protein>
    <recommendedName>
        <fullName evidence="7">Terpenoid synthase</fullName>
    </recommendedName>
</protein>
<dbReference type="InterPro" id="IPR024652">
    <property type="entry name" value="Trichodiene_synth"/>
</dbReference>
<gene>
    <name evidence="5" type="ORF">NLI96_g473</name>
</gene>
<organism evidence="5 6">
    <name type="scientific">Meripilus lineatus</name>
    <dbReference type="NCBI Taxonomy" id="2056292"/>
    <lineage>
        <taxon>Eukaryota</taxon>
        <taxon>Fungi</taxon>
        <taxon>Dikarya</taxon>
        <taxon>Basidiomycota</taxon>
        <taxon>Agaricomycotina</taxon>
        <taxon>Agaricomycetes</taxon>
        <taxon>Polyporales</taxon>
        <taxon>Meripilaceae</taxon>
        <taxon>Meripilus</taxon>
    </lineage>
</organism>
<comment type="caution">
    <text evidence="5">The sequence shown here is derived from an EMBL/GenBank/DDBJ whole genome shotgun (WGS) entry which is preliminary data.</text>
</comment>
<dbReference type="InterPro" id="IPR008949">
    <property type="entry name" value="Isoprenoid_synthase_dom_sf"/>
</dbReference>
<proteinExistence type="inferred from homology"/>
<dbReference type="EMBL" id="JANAWD010000007">
    <property type="protein sequence ID" value="KAJ3491782.1"/>
    <property type="molecule type" value="Genomic_DNA"/>
</dbReference>
<dbReference type="Gene3D" id="1.10.600.10">
    <property type="entry name" value="Farnesyl Diphosphate Synthase"/>
    <property type="match status" value="1"/>
</dbReference>
<keyword evidence="6" id="KW-1185">Reference proteome</keyword>
<evidence type="ECO:0000313" key="6">
    <source>
        <dbReference type="Proteomes" id="UP001212997"/>
    </source>
</evidence>
<dbReference type="GO" id="GO:0016838">
    <property type="term" value="F:carbon-oxygen lyase activity, acting on phosphates"/>
    <property type="evidence" value="ECO:0007669"/>
    <property type="project" value="InterPro"/>
</dbReference>
<feature type="region of interest" description="Disordered" evidence="4">
    <location>
        <begin position="1"/>
        <end position="29"/>
    </location>
</feature>
<dbReference type="Proteomes" id="UP001212997">
    <property type="component" value="Unassembled WGS sequence"/>
</dbReference>
<keyword evidence="2" id="KW-0456">Lyase</keyword>
<evidence type="ECO:0000256" key="4">
    <source>
        <dbReference type="SAM" id="MobiDB-lite"/>
    </source>
</evidence>
<dbReference type="SFLD" id="SFLDG01021">
    <property type="entry name" value="Trichodiene_Synthase_Like"/>
    <property type="match status" value="1"/>
</dbReference>
<evidence type="ECO:0000313" key="5">
    <source>
        <dbReference type="EMBL" id="KAJ3491782.1"/>
    </source>
</evidence>
<dbReference type="SFLD" id="SFLDS00005">
    <property type="entry name" value="Isoprenoid_Synthase_Type_I"/>
    <property type="match status" value="1"/>
</dbReference>
<comment type="similarity">
    <text evidence="1">Belongs to the trichodiene synthase family.</text>
</comment>
<name>A0AAD5VCM6_9APHY</name>
<sequence length="338" mass="38013">MSPAIAQSQTQNVANPTTRAESTSDVGHDSHANAVNAQIARMLRGILGKFPEAIPNPKSDAQRVDPAVLKLVQERLQKWDLGMASHLYEKAFNTAYTISVTAYNHIRSPEVQAEIALHTAMWIILDDALIPPSAVEEFVPRFCSGTAQLHPTLDRMVETCHNLKDLYATFAANIIFQTTVGSINCEHFQSELKEDIAIRHDSVPYIKYMRSQDGISGTYAVFVWPKASFPDATEYVQAFPDTMEMIEAINDIFSYYKEMVEGESRTLLVKLAIAHQSSELEELEVLIERTEALIARVRGILGEGKAREAWESFVAGYIRYHLQARRYRLVELLPEIQA</sequence>
<dbReference type="AlphaFoldDB" id="A0AAD5VCM6"/>
<feature type="compositionally biased region" description="Polar residues" evidence="4">
    <location>
        <begin position="1"/>
        <end position="25"/>
    </location>
</feature>
<evidence type="ECO:0008006" key="7">
    <source>
        <dbReference type="Google" id="ProtNLM"/>
    </source>
</evidence>
<reference evidence="5" key="1">
    <citation type="submission" date="2022-07" db="EMBL/GenBank/DDBJ databases">
        <title>Genome Sequence of Physisporinus lineatus.</title>
        <authorList>
            <person name="Buettner E."/>
        </authorList>
    </citation>
    <scope>NUCLEOTIDE SEQUENCE</scope>
    <source>
        <strain evidence="5">VT162</strain>
    </source>
</reference>
<dbReference type="Pfam" id="PF06330">
    <property type="entry name" value="TRI5"/>
    <property type="match status" value="1"/>
</dbReference>
<evidence type="ECO:0000256" key="3">
    <source>
        <dbReference type="SAM" id="Coils"/>
    </source>
</evidence>
<feature type="coiled-coil region" evidence="3">
    <location>
        <begin position="273"/>
        <end position="300"/>
    </location>
</feature>
<dbReference type="SUPFAM" id="SSF48576">
    <property type="entry name" value="Terpenoid synthases"/>
    <property type="match status" value="1"/>
</dbReference>
<evidence type="ECO:0000256" key="2">
    <source>
        <dbReference type="ARBA" id="ARBA00023239"/>
    </source>
</evidence>